<dbReference type="Pfam" id="PF09339">
    <property type="entry name" value="HTH_IclR"/>
    <property type="match status" value="1"/>
</dbReference>
<comment type="caution">
    <text evidence="6">The sequence shown here is derived from an EMBL/GenBank/DDBJ whole genome shotgun (WGS) entry which is preliminary data.</text>
</comment>
<proteinExistence type="predicted"/>
<dbReference type="GO" id="GO:0003677">
    <property type="term" value="F:DNA binding"/>
    <property type="evidence" value="ECO:0007669"/>
    <property type="project" value="UniProtKB-KW"/>
</dbReference>
<dbReference type="AlphaFoldDB" id="A0A2P7QGQ8"/>
<protein>
    <submittedName>
        <fullName evidence="6">IclR family transcriptional regulator</fullName>
    </submittedName>
</protein>
<dbReference type="EMBL" id="PXYI01000010">
    <property type="protein sequence ID" value="PSJ37145.1"/>
    <property type="molecule type" value="Genomic_DNA"/>
</dbReference>
<feature type="domain" description="IclR-ED" evidence="5">
    <location>
        <begin position="77"/>
        <end position="257"/>
    </location>
</feature>
<evidence type="ECO:0000313" key="6">
    <source>
        <dbReference type="EMBL" id="PSJ37145.1"/>
    </source>
</evidence>
<dbReference type="Gene3D" id="3.30.450.40">
    <property type="match status" value="1"/>
</dbReference>
<dbReference type="SMART" id="SM00346">
    <property type="entry name" value="HTH_ICLR"/>
    <property type="match status" value="1"/>
</dbReference>
<dbReference type="Gene3D" id="1.10.10.10">
    <property type="entry name" value="Winged helix-like DNA-binding domain superfamily/Winged helix DNA-binding domain"/>
    <property type="match status" value="1"/>
</dbReference>
<dbReference type="InterPro" id="IPR050707">
    <property type="entry name" value="HTH_MetabolicPath_Reg"/>
</dbReference>
<evidence type="ECO:0000313" key="7">
    <source>
        <dbReference type="Proteomes" id="UP000241167"/>
    </source>
</evidence>
<keyword evidence="3" id="KW-0804">Transcription</keyword>
<dbReference type="GO" id="GO:0045892">
    <property type="term" value="P:negative regulation of DNA-templated transcription"/>
    <property type="evidence" value="ECO:0007669"/>
    <property type="project" value="TreeGrafter"/>
</dbReference>
<evidence type="ECO:0000256" key="1">
    <source>
        <dbReference type="ARBA" id="ARBA00023015"/>
    </source>
</evidence>
<dbReference type="PANTHER" id="PTHR30136">
    <property type="entry name" value="HELIX-TURN-HELIX TRANSCRIPTIONAL REGULATOR, ICLR FAMILY"/>
    <property type="match status" value="1"/>
</dbReference>
<dbReference type="Pfam" id="PF01614">
    <property type="entry name" value="IclR_C"/>
    <property type="match status" value="1"/>
</dbReference>
<feature type="domain" description="HTH iclR-type" evidence="4">
    <location>
        <begin position="14"/>
        <end position="76"/>
    </location>
</feature>
<evidence type="ECO:0000256" key="2">
    <source>
        <dbReference type="ARBA" id="ARBA00023125"/>
    </source>
</evidence>
<dbReference type="InterPro" id="IPR005471">
    <property type="entry name" value="Tscrpt_reg_IclR_N"/>
</dbReference>
<evidence type="ECO:0000256" key="3">
    <source>
        <dbReference type="ARBA" id="ARBA00023163"/>
    </source>
</evidence>
<dbReference type="PANTHER" id="PTHR30136:SF7">
    <property type="entry name" value="HTH-TYPE TRANSCRIPTIONAL REGULATOR KDGR-RELATED"/>
    <property type="match status" value="1"/>
</dbReference>
<evidence type="ECO:0000259" key="5">
    <source>
        <dbReference type="PROSITE" id="PS51078"/>
    </source>
</evidence>
<dbReference type="SUPFAM" id="SSF55781">
    <property type="entry name" value="GAF domain-like"/>
    <property type="match status" value="1"/>
</dbReference>
<dbReference type="InterPro" id="IPR036390">
    <property type="entry name" value="WH_DNA-bd_sf"/>
</dbReference>
<organism evidence="6 7">
    <name type="scientific">Allosphingosinicella deserti</name>
    <dbReference type="NCBI Taxonomy" id="2116704"/>
    <lineage>
        <taxon>Bacteria</taxon>
        <taxon>Pseudomonadati</taxon>
        <taxon>Pseudomonadota</taxon>
        <taxon>Alphaproteobacteria</taxon>
        <taxon>Sphingomonadales</taxon>
        <taxon>Sphingomonadaceae</taxon>
        <taxon>Allosphingosinicella</taxon>
    </lineage>
</organism>
<evidence type="ECO:0000259" key="4">
    <source>
        <dbReference type="PROSITE" id="PS51077"/>
    </source>
</evidence>
<dbReference type="PROSITE" id="PS51077">
    <property type="entry name" value="HTH_ICLR"/>
    <property type="match status" value="1"/>
</dbReference>
<dbReference type="GO" id="GO:0003700">
    <property type="term" value="F:DNA-binding transcription factor activity"/>
    <property type="evidence" value="ECO:0007669"/>
    <property type="project" value="TreeGrafter"/>
</dbReference>
<gene>
    <name evidence="6" type="ORF">C7I55_23235</name>
</gene>
<name>A0A2P7QGQ8_9SPHN</name>
<keyword evidence="2" id="KW-0238">DNA-binding</keyword>
<dbReference type="OrthoDB" id="6057486at2"/>
<sequence length="266" mass="28311">MQGEPPTGSTKYSAPALEKGFDVVELLAGEPGGLTISEIAVRLGLTISQIFRMIVVMERRGWLFKDGGSDRYRVSYKVLELAYRATPAQQLAHVATPVMHALAEAAEQSCHLVVQHGDRAMILLRQENPGPIGLSVRLGTMVDLVASSSGHVLLAFASSDALEATLARCRYPDHLGEEALRTVLARVRSRGFELMPSAKAAGVRDISYPIFGFDGGVAAALTIPFLEFIDGSQAVGFDAVQDLLASSARRISQALGHAQTSGPLAG</sequence>
<dbReference type="Proteomes" id="UP000241167">
    <property type="component" value="Unassembled WGS sequence"/>
</dbReference>
<keyword evidence="1" id="KW-0805">Transcription regulation</keyword>
<dbReference type="InterPro" id="IPR029016">
    <property type="entry name" value="GAF-like_dom_sf"/>
</dbReference>
<dbReference type="PROSITE" id="PS51078">
    <property type="entry name" value="ICLR_ED"/>
    <property type="match status" value="1"/>
</dbReference>
<accession>A0A2P7QGQ8</accession>
<dbReference type="SUPFAM" id="SSF46785">
    <property type="entry name" value="Winged helix' DNA-binding domain"/>
    <property type="match status" value="1"/>
</dbReference>
<dbReference type="InterPro" id="IPR036388">
    <property type="entry name" value="WH-like_DNA-bd_sf"/>
</dbReference>
<dbReference type="InterPro" id="IPR014757">
    <property type="entry name" value="Tscrpt_reg_IclR_C"/>
</dbReference>
<reference evidence="6 7" key="1">
    <citation type="submission" date="2018-03" db="EMBL/GenBank/DDBJ databases">
        <title>The draft genome of Sphingosinicella sp. GL-C-18.</title>
        <authorList>
            <person name="Liu L."/>
            <person name="Li L."/>
            <person name="Liang L."/>
            <person name="Zhang X."/>
            <person name="Wang T."/>
        </authorList>
    </citation>
    <scope>NUCLEOTIDE SEQUENCE [LARGE SCALE GENOMIC DNA]</scope>
    <source>
        <strain evidence="6 7">GL-C-18</strain>
    </source>
</reference>
<keyword evidence="7" id="KW-1185">Reference proteome</keyword>